<accession>A0A0E9QKX0</accession>
<feature type="region of interest" description="Disordered" evidence="1">
    <location>
        <begin position="1"/>
        <end position="38"/>
    </location>
</feature>
<reference evidence="2" key="2">
    <citation type="journal article" date="2015" name="Fish Shellfish Immunol.">
        <title>Early steps in the European eel (Anguilla anguilla)-Vibrio vulnificus interaction in the gills: Role of the RtxA13 toxin.</title>
        <authorList>
            <person name="Callol A."/>
            <person name="Pajuelo D."/>
            <person name="Ebbesson L."/>
            <person name="Teles M."/>
            <person name="MacKenzie S."/>
            <person name="Amaro C."/>
        </authorList>
    </citation>
    <scope>NUCLEOTIDE SEQUENCE</scope>
</reference>
<sequence length="38" mass="4081">MATSERTRRPLNSEARHVTMVTPAEGPSLVTAPAGECR</sequence>
<evidence type="ECO:0000313" key="2">
    <source>
        <dbReference type="EMBL" id="JAH17536.1"/>
    </source>
</evidence>
<proteinExistence type="predicted"/>
<organism evidence="2">
    <name type="scientific">Anguilla anguilla</name>
    <name type="common">European freshwater eel</name>
    <name type="synonym">Muraena anguilla</name>
    <dbReference type="NCBI Taxonomy" id="7936"/>
    <lineage>
        <taxon>Eukaryota</taxon>
        <taxon>Metazoa</taxon>
        <taxon>Chordata</taxon>
        <taxon>Craniata</taxon>
        <taxon>Vertebrata</taxon>
        <taxon>Euteleostomi</taxon>
        <taxon>Actinopterygii</taxon>
        <taxon>Neopterygii</taxon>
        <taxon>Teleostei</taxon>
        <taxon>Anguilliformes</taxon>
        <taxon>Anguillidae</taxon>
        <taxon>Anguilla</taxon>
    </lineage>
</organism>
<protein>
    <submittedName>
        <fullName evidence="2">Uncharacterized protein</fullName>
    </submittedName>
</protein>
<evidence type="ECO:0000256" key="1">
    <source>
        <dbReference type="SAM" id="MobiDB-lite"/>
    </source>
</evidence>
<dbReference type="EMBL" id="GBXM01091041">
    <property type="protein sequence ID" value="JAH17536.1"/>
    <property type="molecule type" value="Transcribed_RNA"/>
</dbReference>
<reference evidence="2" key="1">
    <citation type="submission" date="2014-11" db="EMBL/GenBank/DDBJ databases">
        <authorList>
            <person name="Amaro Gonzalez C."/>
        </authorList>
    </citation>
    <scope>NUCLEOTIDE SEQUENCE</scope>
</reference>
<dbReference type="AlphaFoldDB" id="A0A0E9QKX0"/>
<name>A0A0E9QKX0_ANGAN</name>